<dbReference type="InterPro" id="IPR008841">
    <property type="entry name" value="Siphovirus-type_tail_N"/>
</dbReference>
<organism evidence="2 3">
    <name type="scientific">Bacillus subtilis</name>
    <dbReference type="NCBI Taxonomy" id="1423"/>
    <lineage>
        <taxon>Bacteria</taxon>
        <taxon>Bacillati</taxon>
        <taxon>Bacillota</taxon>
        <taxon>Bacilli</taxon>
        <taxon>Bacillales</taxon>
        <taxon>Bacillaceae</taxon>
        <taxon>Bacillus</taxon>
    </lineage>
</organism>
<accession>A0A8I1WGT1</accession>
<evidence type="ECO:0000313" key="2">
    <source>
        <dbReference type="EMBL" id="MBO3796841.1"/>
    </source>
</evidence>
<reference evidence="2" key="1">
    <citation type="submission" date="2021-03" db="EMBL/GenBank/DDBJ databases">
        <title>Isolation of Bacillus subtilis from fermented food sample.</title>
        <authorList>
            <person name="Lakshmanan V."/>
            <person name="Athira K."/>
            <person name="Rajagopal K."/>
        </authorList>
    </citation>
    <scope>NUCLEOTIDE SEQUENCE</scope>
    <source>
        <strain evidence="2">S1</strain>
    </source>
</reference>
<evidence type="ECO:0000259" key="1">
    <source>
        <dbReference type="Pfam" id="PF05709"/>
    </source>
</evidence>
<evidence type="ECO:0000313" key="3">
    <source>
        <dbReference type="Proteomes" id="UP000665181"/>
    </source>
</evidence>
<protein>
    <submittedName>
        <fullName evidence="2">Phage tail family protein</fullName>
    </submittedName>
</protein>
<comment type="caution">
    <text evidence="2">The sequence shown here is derived from an EMBL/GenBank/DDBJ whole genome shotgun (WGS) entry which is preliminary data.</text>
</comment>
<dbReference type="RefSeq" id="WP_208556901.1">
    <property type="nucleotide sequence ID" value="NZ_JAGFPW010000034.1"/>
</dbReference>
<sequence length="280" mass="32321">MRDTFYLDFLDGEGSLSLNSRLPYFKGQKFTPEAPIIDRETIYVPRTNGLVIPTHPRDVVYKERNISVTILFDSVIDENFYNYRQELYELLVRPKPYFISSELLPNRRFLVTCDGQFEITKPDRDTFVSFSVNFTNITGVAESLHTSMTEQNLSGENWSIGMNIGDTDDRKYTFKNQKKFTVYNPGNVMVNTMEHDYKVTFNGSGKNISIINNTSGERVTINQTLKKAQKVTNVRQYLIADNSRLKTSGRMPGLDVGVNEFQIVNSDDFTIKFDTRFYYS</sequence>
<dbReference type="AlphaFoldDB" id="A0A8I1WGT1"/>
<gene>
    <name evidence="2" type="ORF">J5227_21630</name>
</gene>
<feature type="domain" description="Siphovirus-type tail component RIFT-related" evidence="1">
    <location>
        <begin position="17"/>
        <end position="135"/>
    </location>
</feature>
<name>A0A8I1WGT1_BACIU</name>
<dbReference type="EMBL" id="JAGFPW010000034">
    <property type="protein sequence ID" value="MBO3796841.1"/>
    <property type="molecule type" value="Genomic_DNA"/>
</dbReference>
<dbReference type="Gene3D" id="2.40.30.200">
    <property type="match status" value="1"/>
</dbReference>
<proteinExistence type="predicted"/>
<dbReference type="Proteomes" id="UP000665181">
    <property type="component" value="Unassembled WGS sequence"/>
</dbReference>
<dbReference type="Pfam" id="PF05709">
    <property type="entry name" value="Sipho_tail"/>
    <property type="match status" value="1"/>
</dbReference>